<dbReference type="SUPFAM" id="SSF56935">
    <property type="entry name" value="Porins"/>
    <property type="match status" value="1"/>
</dbReference>
<dbReference type="PROSITE" id="PS51257">
    <property type="entry name" value="PROKAR_LIPOPROTEIN"/>
    <property type="match status" value="1"/>
</dbReference>
<evidence type="ECO:0008006" key="4">
    <source>
        <dbReference type="Google" id="ProtNLM"/>
    </source>
</evidence>
<protein>
    <recommendedName>
        <fullName evidence="4">Porin</fullName>
    </recommendedName>
</protein>
<accession>A0ABW0RX98</accession>
<keyword evidence="1" id="KW-0732">Signal</keyword>
<sequence length="319" mass="34668">MKASTLRHAIAVAFILPGAAFASCGSAFCTVNTNWTSHSALIEAGSSFDLHYEYIDQDQAFSGGDKVAVGQIPHHHDEVETVNRNLMTTYSHGFGNGWGLSISAALGDRDHAHIHNHHGAALTNEWKFTELGDVRLLARYQYAATGDAMNPGRAGIVIGLKLPTGHFTVENAESERAERSLQPGTGTTDLIVGSYFHQRCTADDASWFVQGQYQRALNSRDGYKAGAQFSTDLGYRKGVGERLGLLAQLNFVHKARDSGVNAEPADSGGRYLFLSPGLSYTFSERLQAYGFFQQPVLRHVNGVQLTADRALMFGVSGRL</sequence>
<evidence type="ECO:0000313" key="2">
    <source>
        <dbReference type="EMBL" id="MFC5549178.1"/>
    </source>
</evidence>
<evidence type="ECO:0000313" key="3">
    <source>
        <dbReference type="Proteomes" id="UP001596086"/>
    </source>
</evidence>
<comment type="caution">
    <text evidence="2">The sequence shown here is derived from an EMBL/GenBank/DDBJ whole genome shotgun (WGS) entry which is preliminary data.</text>
</comment>
<dbReference type="Proteomes" id="UP001596086">
    <property type="component" value="Unassembled WGS sequence"/>
</dbReference>
<feature type="signal peptide" evidence="1">
    <location>
        <begin position="1"/>
        <end position="22"/>
    </location>
</feature>
<keyword evidence="3" id="KW-1185">Reference proteome</keyword>
<dbReference type="RefSeq" id="WP_379770831.1">
    <property type="nucleotide sequence ID" value="NZ_JBHSMZ010000006.1"/>
</dbReference>
<name>A0ABW0RX98_9BURK</name>
<organism evidence="2 3">
    <name type="scientific">Massilia aerilata</name>
    <dbReference type="NCBI Taxonomy" id="453817"/>
    <lineage>
        <taxon>Bacteria</taxon>
        <taxon>Pseudomonadati</taxon>
        <taxon>Pseudomonadota</taxon>
        <taxon>Betaproteobacteria</taxon>
        <taxon>Burkholderiales</taxon>
        <taxon>Oxalobacteraceae</taxon>
        <taxon>Telluria group</taxon>
        <taxon>Massilia</taxon>
    </lineage>
</organism>
<dbReference type="EMBL" id="JBHSMZ010000006">
    <property type="protein sequence ID" value="MFC5549178.1"/>
    <property type="molecule type" value="Genomic_DNA"/>
</dbReference>
<feature type="chain" id="PRO_5046006908" description="Porin" evidence="1">
    <location>
        <begin position="23"/>
        <end position="319"/>
    </location>
</feature>
<proteinExistence type="predicted"/>
<reference evidence="3" key="1">
    <citation type="journal article" date="2019" name="Int. J. Syst. Evol. Microbiol.">
        <title>The Global Catalogue of Microorganisms (GCM) 10K type strain sequencing project: providing services to taxonomists for standard genome sequencing and annotation.</title>
        <authorList>
            <consortium name="The Broad Institute Genomics Platform"/>
            <consortium name="The Broad Institute Genome Sequencing Center for Infectious Disease"/>
            <person name="Wu L."/>
            <person name="Ma J."/>
        </authorList>
    </citation>
    <scope>NUCLEOTIDE SEQUENCE [LARGE SCALE GENOMIC DNA]</scope>
    <source>
        <strain evidence="3">CGMCC 4.5798</strain>
    </source>
</reference>
<evidence type="ECO:0000256" key="1">
    <source>
        <dbReference type="SAM" id="SignalP"/>
    </source>
</evidence>
<gene>
    <name evidence="2" type="ORF">ACFPO9_11700</name>
</gene>